<dbReference type="Proteomes" id="UP001211105">
    <property type="component" value="Unassembled WGS sequence"/>
</dbReference>
<organism evidence="1 2">
    <name type="scientific">Bifidobacterium catenulatum</name>
    <dbReference type="NCBI Taxonomy" id="1686"/>
    <lineage>
        <taxon>Bacteria</taxon>
        <taxon>Bacillati</taxon>
        <taxon>Actinomycetota</taxon>
        <taxon>Actinomycetes</taxon>
        <taxon>Bifidobacteriales</taxon>
        <taxon>Bifidobacteriaceae</taxon>
        <taxon>Bifidobacterium</taxon>
    </lineage>
</organism>
<protein>
    <submittedName>
        <fullName evidence="1">Uncharacterized protein</fullName>
    </submittedName>
</protein>
<proteinExistence type="predicted"/>
<dbReference type="RefSeq" id="WP_195223777.1">
    <property type="nucleotide sequence ID" value="NZ_JADMXZ010000003.1"/>
</dbReference>
<gene>
    <name evidence="1" type="ORF">PL707_08460</name>
</gene>
<evidence type="ECO:0000313" key="1">
    <source>
        <dbReference type="EMBL" id="MDB1162292.1"/>
    </source>
</evidence>
<comment type="caution">
    <text evidence="1">The sequence shown here is derived from an EMBL/GenBank/DDBJ whole genome shotgun (WGS) entry which is preliminary data.</text>
</comment>
<dbReference type="EMBL" id="JAQKGX010000004">
    <property type="protein sequence ID" value="MDB1162292.1"/>
    <property type="molecule type" value="Genomic_DNA"/>
</dbReference>
<reference evidence="1" key="1">
    <citation type="submission" date="2023-01" db="EMBL/GenBank/DDBJ databases">
        <title>Human gut microbiome strain richness.</title>
        <authorList>
            <person name="Chen-Liaw A."/>
        </authorList>
    </citation>
    <scope>NUCLEOTIDE SEQUENCE</scope>
    <source>
        <strain evidence="1">BSD2780120875st1_E5_BSD2780120875b_170604</strain>
    </source>
</reference>
<evidence type="ECO:0000313" key="2">
    <source>
        <dbReference type="Proteomes" id="UP001211105"/>
    </source>
</evidence>
<sequence length="68" mass="7940">MNGNDKKGRAERLYAQARDALNRHEDPFSRPWAKSMRMSQDDMSLLMDMMSARLAYADRLVHDGKEPR</sequence>
<name>A0AAW5ZZI5_9BIFI</name>
<accession>A0AAW5ZZI5</accession>
<dbReference type="AlphaFoldDB" id="A0AAW5ZZI5"/>